<evidence type="ECO:0000313" key="1">
    <source>
        <dbReference type="Ensembl" id="ENSCCRP00000159118.1"/>
    </source>
</evidence>
<sequence length="100" mass="11166">MLPLHQHSNKPWGAALATNNKSLSLALLKNTIFSPSSPYPCTPLKFSPNPLLWDLHSACHKMNSPMSQNISVSQHNSLFPFNFPRNASDILHFSPFSLHT</sequence>
<dbReference type="Proteomes" id="UP001108240">
    <property type="component" value="Unplaced"/>
</dbReference>
<dbReference type="Ensembl" id="ENSCCRT00000179198.1">
    <property type="protein sequence ID" value="ENSCCRP00000159118.1"/>
    <property type="gene ID" value="ENSCCRG00000061650.1"/>
</dbReference>
<proteinExistence type="predicted"/>
<keyword evidence="2" id="KW-1185">Reference proteome</keyword>
<reference evidence="1" key="2">
    <citation type="submission" date="2025-09" db="UniProtKB">
        <authorList>
            <consortium name="Ensembl"/>
        </authorList>
    </citation>
    <scope>IDENTIFICATION</scope>
</reference>
<organism evidence="1 2">
    <name type="scientific">Cyprinus carpio carpio</name>
    <dbReference type="NCBI Taxonomy" id="630221"/>
    <lineage>
        <taxon>Eukaryota</taxon>
        <taxon>Metazoa</taxon>
        <taxon>Chordata</taxon>
        <taxon>Craniata</taxon>
        <taxon>Vertebrata</taxon>
        <taxon>Euteleostomi</taxon>
        <taxon>Actinopterygii</taxon>
        <taxon>Neopterygii</taxon>
        <taxon>Teleostei</taxon>
        <taxon>Ostariophysi</taxon>
        <taxon>Cypriniformes</taxon>
        <taxon>Cyprinidae</taxon>
        <taxon>Cyprininae</taxon>
        <taxon>Cyprinus</taxon>
    </lineage>
</organism>
<reference evidence="1" key="1">
    <citation type="submission" date="2025-08" db="UniProtKB">
        <authorList>
            <consortium name="Ensembl"/>
        </authorList>
    </citation>
    <scope>IDENTIFICATION</scope>
</reference>
<protein>
    <submittedName>
        <fullName evidence="1">Uncharacterized protein</fullName>
    </submittedName>
</protein>
<name>A0A9J8BRG9_CYPCA</name>
<dbReference type="AlphaFoldDB" id="A0A9J8BRG9"/>
<evidence type="ECO:0000313" key="2">
    <source>
        <dbReference type="Proteomes" id="UP001108240"/>
    </source>
</evidence>
<accession>A0A9J8BRG9</accession>